<evidence type="ECO:0000256" key="3">
    <source>
        <dbReference type="PIRSR" id="PIRSR606823-1"/>
    </source>
</evidence>
<dbReference type="EC" id="3.5.1.23" evidence="5"/>
<keyword evidence="2 5" id="KW-0378">Hydrolase</keyword>
<keyword evidence="4" id="KW-0479">Metal-binding</keyword>
<dbReference type="GO" id="GO:0046512">
    <property type="term" value="P:sphingosine biosynthetic process"/>
    <property type="evidence" value="ECO:0007669"/>
    <property type="project" value="TreeGrafter"/>
</dbReference>
<dbReference type="Gene3D" id="2.60.40.2300">
    <property type="entry name" value="Neutral/alkaline non-lysosomal ceramidase, C-terminal domain"/>
    <property type="match status" value="1"/>
</dbReference>
<dbReference type="STRING" id="1447875.A0A2B7XZN8"/>
<keyword evidence="9" id="KW-1185">Reference proteome</keyword>
<feature type="binding site" evidence="4">
    <location>
        <position position="547"/>
    </location>
    <ligand>
        <name>Zn(2+)</name>
        <dbReference type="ChEBI" id="CHEBI:29105"/>
    </ligand>
</feature>
<proteinExistence type="inferred from homology"/>
<comment type="cofactor">
    <cofactor evidence="4">
        <name>Zn(2+)</name>
        <dbReference type="ChEBI" id="CHEBI:29105"/>
    </cofactor>
    <text evidence="4">Binds 1 zinc ion per subunit.</text>
</comment>
<dbReference type="InterPro" id="IPR031329">
    <property type="entry name" value="NEUT/ALK_ceramidase_N"/>
</dbReference>
<keyword evidence="4" id="KW-0862">Zinc</keyword>
<feature type="binding site" evidence="4">
    <location>
        <position position="147"/>
    </location>
    <ligand>
        <name>Zn(2+)</name>
        <dbReference type="ChEBI" id="CHEBI:29105"/>
    </ligand>
</feature>
<dbReference type="AlphaFoldDB" id="A0A2B7XZN8"/>
<evidence type="ECO:0000256" key="2">
    <source>
        <dbReference type="ARBA" id="ARBA00022801"/>
    </source>
</evidence>
<dbReference type="PANTHER" id="PTHR12670:SF1">
    <property type="entry name" value="NEUTRAL CERAMIDASE"/>
    <property type="match status" value="1"/>
</dbReference>
<evidence type="ECO:0000313" key="8">
    <source>
        <dbReference type="EMBL" id="PGH14028.1"/>
    </source>
</evidence>
<dbReference type="GO" id="GO:0017040">
    <property type="term" value="F:N-acylsphingosine amidohydrolase activity"/>
    <property type="evidence" value="ECO:0007669"/>
    <property type="project" value="UniProtKB-UniRule"/>
</dbReference>
<comment type="catalytic activity">
    <reaction evidence="5">
        <text>an N-acylsphing-4-enine + H2O = sphing-4-enine + a fatty acid</text>
        <dbReference type="Rhea" id="RHEA:20856"/>
        <dbReference type="ChEBI" id="CHEBI:15377"/>
        <dbReference type="ChEBI" id="CHEBI:28868"/>
        <dbReference type="ChEBI" id="CHEBI:52639"/>
        <dbReference type="ChEBI" id="CHEBI:57756"/>
        <dbReference type="EC" id="3.5.1.23"/>
    </reaction>
</comment>
<dbReference type="GO" id="GO:0016020">
    <property type="term" value="C:membrane"/>
    <property type="evidence" value="ECO:0007669"/>
    <property type="project" value="GOC"/>
</dbReference>
<dbReference type="InterPro" id="IPR038445">
    <property type="entry name" value="NCDase_C_sf"/>
</dbReference>
<name>A0A2B7XZN8_9EURO</name>
<protein>
    <recommendedName>
        <fullName evidence="5">Neutral ceramidase</fullName>
        <ecNumber evidence="5">3.5.1.23</ecNumber>
    </recommendedName>
</protein>
<dbReference type="GO" id="GO:0005576">
    <property type="term" value="C:extracellular region"/>
    <property type="evidence" value="ECO:0007669"/>
    <property type="project" value="TreeGrafter"/>
</dbReference>
<dbReference type="EMBL" id="PDNB01000039">
    <property type="protein sequence ID" value="PGH14028.1"/>
    <property type="molecule type" value="Genomic_DNA"/>
</dbReference>
<evidence type="ECO:0000256" key="1">
    <source>
        <dbReference type="ARBA" id="ARBA00009835"/>
    </source>
</evidence>
<keyword evidence="5" id="KW-0443">Lipid metabolism</keyword>
<reference evidence="8 9" key="1">
    <citation type="submission" date="2017-10" db="EMBL/GenBank/DDBJ databases">
        <title>Comparative genomics in systemic dimorphic fungi from Ajellomycetaceae.</title>
        <authorList>
            <person name="Munoz J.F."/>
            <person name="Mcewen J.G."/>
            <person name="Clay O.K."/>
            <person name="Cuomo C.A."/>
        </authorList>
    </citation>
    <scope>NUCLEOTIDE SEQUENCE [LARGE SCALE GENOMIC DNA]</scope>
    <source>
        <strain evidence="8 9">UAMH5409</strain>
    </source>
</reference>
<dbReference type="Pfam" id="PF04734">
    <property type="entry name" value="Ceramidase_alk"/>
    <property type="match status" value="1"/>
</dbReference>
<dbReference type="GO" id="GO:0042759">
    <property type="term" value="P:long-chain fatty acid biosynthetic process"/>
    <property type="evidence" value="ECO:0007669"/>
    <property type="project" value="TreeGrafter"/>
</dbReference>
<dbReference type="OrthoDB" id="191371at2759"/>
<accession>A0A2B7XZN8</accession>
<feature type="binding site" evidence="4">
    <location>
        <position position="257"/>
    </location>
    <ligand>
        <name>Zn(2+)</name>
        <dbReference type="ChEBI" id="CHEBI:29105"/>
    </ligand>
</feature>
<feature type="binding site" evidence="4">
    <location>
        <position position="507"/>
    </location>
    <ligand>
        <name>Zn(2+)</name>
        <dbReference type="ChEBI" id="CHEBI:29105"/>
    </ligand>
</feature>
<dbReference type="InterPro" id="IPR031331">
    <property type="entry name" value="NEUT/ALK_ceramidase_C"/>
</dbReference>
<dbReference type="GO" id="GO:0046872">
    <property type="term" value="F:metal ion binding"/>
    <property type="evidence" value="ECO:0007669"/>
    <property type="project" value="UniProtKB-KW"/>
</dbReference>
<dbReference type="Proteomes" id="UP000223968">
    <property type="component" value="Unassembled WGS sequence"/>
</dbReference>
<dbReference type="PANTHER" id="PTHR12670">
    <property type="entry name" value="CERAMIDASE"/>
    <property type="match status" value="1"/>
</dbReference>
<evidence type="ECO:0000256" key="4">
    <source>
        <dbReference type="PIRSR" id="PIRSR606823-2"/>
    </source>
</evidence>
<comment type="caution">
    <text evidence="8">The sequence shown here is derived from an EMBL/GenBank/DDBJ whole genome shotgun (WGS) entry which is preliminary data.</text>
</comment>
<dbReference type="GO" id="GO:0046514">
    <property type="term" value="P:ceramide catabolic process"/>
    <property type="evidence" value="ECO:0007669"/>
    <property type="project" value="InterPro"/>
</dbReference>
<feature type="domain" description="Neutral/alkaline non-lysosomal ceramidase C-terminal" evidence="7">
    <location>
        <begin position="591"/>
        <end position="757"/>
    </location>
</feature>
<dbReference type="InterPro" id="IPR006823">
    <property type="entry name" value="Ceramidase_alk"/>
</dbReference>
<keyword evidence="5" id="KW-0746">Sphingolipid metabolism</keyword>
<feature type="active site" description="Nucleophile" evidence="3">
    <location>
        <position position="307"/>
    </location>
</feature>
<evidence type="ECO:0000259" key="7">
    <source>
        <dbReference type="Pfam" id="PF17048"/>
    </source>
</evidence>
<organism evidence="8 9">
    <name type="scientific">Helicocarpus griseus UAMH5409</name>
    <dbReference type="NCBI Taxonomy" id="1447875"/>
    <lineage>
        <taxon>Eukaryota</taxon>
        <taxon>Fungi</taxon>
        <taxon>Dikarya</taxon>
        <taxon>Ascomycota</taxon>
        <taxon>Pezizomycotina</taxon>
        <taxon>Eurotiomycetes</taxon>
        <taxon>Eurotiomycetidae</taxon>
        <taxon>Onygenales</taxon>
        <taxon>Ajellomycetaceae</taxon>
        <taxon>Helicocarpus</taxon>
    </lineage>
</organism>
<feature type="domain" description="Neutral/alkaline non-lysosomal ceramidase N-terminal" evidence="6">
    <location>
        <begin position="52"/>
        <end position="576"/>
    </location>
</feature>
<comment type="similarity">
    <text evidence="1 5">Belongs to the neutral ceramidase family.</text>
</comment>
<gene>
    <name evidence="8" type="ORF">AJ79_03297</name>
</gene>
<evidence type="ECO:0000313" key="9">
    <source>
        <dbReference type="Proteomes" id="UP000223968"/>
    </source>
</evidence>
<evidence type="ECO:0000256" key="5">
    <source>
        <dbReference type="RuleBase" id="RU366019"/>
    </source>
</evidence>
<dbReference type="FunFam" id="2.60.40.2300:FF:000004">
    <property type="entry name" value="Neutral/alkaline nonlysosomal ceramidase, putative"/>
    <property type="match status" value="1"/>
</dbReference>
<sequence>MARVRIVAVLLGSLAGVLVILQLLLSIESVQVSSWYNYSGRSNKLHLEDDVFLLGAGKADITGPVVELNLMGYADTNQVGKGLRQRIYSRAFIVGSSKDPNDCFVYVVLDAHSGDTAVRHGVLEGLAALGGKYSRYGQHNVAITGTHSHAGPGAWLNYLLPQITSLGSNRQSYQAIVDGTLLSIKRAHESLAPGRLSFGSTEVEEGNISRSPYAYLANPEEERKRYDSDVDRTLTLLKFDRLADMKTIGVLTFFPVHGTSLFGNNTLVAGDNKGVAAYLFERSVYGNAKYADNFVAGFSQANVGDTSPNILGPYCEDGSAAKCSFKDSACGGKTEPCHGRGPYFREDDQGAKSCFEIGRRQYSAARELADKMNSTATKIHGAGNVAAFHTFHDFSDFTFHSPFNSSRVLNTCSAALGFSFAAGTTDGPGMFDFTQNNTDAPSTDNPFWYLVRNILHTPSKEQKECQEPKTILLDVGSVTVPYAWTPNIVDIQLLRVGQLIIIVSAGESTTMAGRRWKDAIRKSASEYLNIPDPITVLGGPANTYVHYIATEEEYDIQRYEGASTLHGPHTLAAHVNLTLTYLPYLGGSFLTKDLPPVPPGPSPPINTNRSLSFIAPVVRDGTPIFKSFGDVISSPDESKEFKPGDVVSTKFVGANPRNNLRLESTFAAIEYQAPGSNSWEVVRDDADWTLAYHWERTNTVLGTSEVTIEWRIEDEYYAVGNPRKLKSGIYRMRYYGDSKHINGAITSFEGVGGNFKVTV</sequence>
<dbReference type="Pfam" id="PF17048">
    <property type="entry name" value="Ceramidse_alk_C"/>
    <property type="match status" value="1"/>
</dbReference>
<evidence type="ECO:0000259" key="6">
    <source>
        <dbReference type="Pfam" id="PF04734"/>
    </source>
</evidence>